<accession>A0A0B6XX30</accession>
<proteinExistence type="predicted"/>
<gene>
    <name evidence="1" type="primary">ORF4624</name>
</gene>
<dbReference type="AlphaFoldDB" id="A0A0B6XX30"/>
<sequence>MIIIIALHTGPLLLRSPPLHFHQHMVTDYSSSLLCNQTFCTTSKVFMSGSLRLQSYLLHSG</sequence>
<evidence type="ECO:0000313" key="1">
    <source>
        <dbReference type="EMBL" id="CEK48612.1"/>
    </source>
</evidence>
<protein>
    <submittedName>
        <fullName evidence="1">Uncharacterized protein</fullName>
    </submittedName>
</protein>
<dbReference type="EMBL" id="HACG01001747">
    <property type="protein sequence ID" value="CEK48612.1"/>
    <property type="molecule type" value="Transcribed_RNA"/>
</dbReference>
<reference evidence="1" key="1">
    <citation type="submission" date="2014-12" db="EMBL/GenBank/DDBJ databases">
        <title>Insight into the proteome of Arion vulgaris.</title>
        <authorList>
            <person name="Aradska J."/>
            <person name="Bulat T."/>
            <person name="Smidak R."/>
            <person name="Sarate P."/>
            <person name="Gangsoo J."/>
            <person name="Sialana F."/>
            <person name="Bilban M."/>
            <person name="Lubec G."/>
        </authorList>
    </citation>
    <scope>NUCLEOTIDE SEQUENCE</scope>
    <source>
        <tissue evidence="1">Skin</tissue>
    </source>
</reference>
<organism evidence="1">
    <name type="scientific">Arion vulgaris</name>
    <dbReference type="NCBI Taxonomy" id="1028688"/>
    <lineage>
        <taxon>Eukaryota</taxon>
        <taxon>Metazoa</taxon>
        <taxon>Spiralia</taxon>
        <taxon>Lophotrochozoa</taxon>
        <taxon>Mollusca</taxon>
        <taxon>Gastropoda</taxon>
        <taxon>Heterobranchia</taxon>
        <taxon>Euthyneura</taxon>
        <taxon>Panpulmonata</taxon>
        <taxon>Eupulmonata</taxon>
        <taxon>Stylommatophora</taxon>
        <taxon>Helicina</taxon>
        <taxon>Arionoidea</taxon>
        <taxon>Arionidae</taxon>
        <taxon>Arion</taxon>
    </lineage>
</organism>
<name>A0A0B6XX30_9EUPU</name>